<dbReference type="PIRSF" id="PIRSF004555">
    <property type="entry name" value="UCP004555"/>
    <property type="match status" value="1"/>
</dbReference>
<dbReference type="OrthoDB" id="9803080at2"/>
<evidence type="ECO:0000256" key="3">
    <source>
        <dbReference type="SAM" id="MobiDB-lite"/>
    </source>
</evidence>
<keyword evidence="5" id="KW-1185">Reference proteome</keyword>
<proteinExistence type="inferred from homology"/>
<dbReference type="GO" id="GO:0003677">
    <property type="term" value="F:DNA binding"/>
    <property type="evidence" value="ECO:0007669"/>
    <property type="project" value="UniProtKB-UniRule"/>
</dbReference>
<organism evidence="4 5">
    <name type="scientific">Desulfuromonas soudanensis</name>
    <dbReference type="NCBI Taxonomy" id="1603606"/>
    <lineage>
        <taxon>Bacteria</taxon>
        <taxon>Pseudomonadati</taxon>
        <taxon>Thermodesulfobacteriota</taxon>
        <taxon>Desulfuromonadia</taxon>
        <taxon>Desulfuromonadales</taxon>
        <taxon>Desulfuromonadaceae</taxon>
        <taxon>Desulfuromonas</taxon>
    </lineage>
</organism>
<evidence type="ECO:0000256" key="2">
    <source>
        <dbReference type="HAMAP-Rule" id="MF_00274"/>
    </source>
</evidence>
<dbReference type="STRING" id="1603606.DSOUD_0295"/>
<dbReference type="Proteomes" id="UP000057158">
    <property type="component" value="Chromosome"/>
</dbReference>
<evidence type="ECO:0000313" key="4">
    <source>
        <dbReference type="EMBL" id="ALC15090.1"/>
    </source>
</evidence>
<dbReference type="InterPro" id="IPR004401">
    <property type="entry name" value="YbaB/EbfC"/>
</dbReference>
<accession>A0A0M4CXT9</accession>
<evidence type="ECO:0000256" key="1">
    <source>
        <dbReference type="ARBA" id="ARBA00023125"/>
    </source>
</evidence>
<comment type="subcellular location">
    <subcellularLocation>
        <location evidence="2">Cytoplasm</location>
        <location evidence="2">Nucleoid</location>
    </subcellularLocation>
</comment>
<comment type="function">
    <text evidence="2">Binds to DNA and alters its conformation. May be involved in regulation of gene expression, nucleoid organization and DNA protection.</text>
</comment>
<sequence>MSKSMGNIMKQAQQMQQKMGRLQQELEGREVEASAGGGMVTAVVNGKQQLLSLKIEKSVVDPEDVDMLQDLVVAAVNEAIKKSQEMMQEEMGKITGGFNIPGLF</sequence>
<dbReference type="PANTHER" id="PTHR33449">
    <property type="entry name" value="NUCLEOID-ASSOCIATED PROTEIN YBAB"/>
    <property type="match status" value="1"/>
</dbReference>
<dbReference type="GO" id="GO:0043590">
    <property type="term" value="C:bacterial nucleoid"/>
    <property type="evidence" value="ECO:0007669"/>
    <property type="project" value="UniProtKB-UniRule"/>
</dbReference>
<dbReference type="RefSeq" id="WP_053549325.1">
    <property type="nucleotide sequence ID" value="NZ_CP010802.1"/>
</dbReference>
<protein>
    <recommendedName>
        <fullName evidence="2">Nucleoid-associated protein DSOUD_0295</fullName>
    </recommendedName>
</protein>
<dbReference type="AlphaFoldDB" id="A0A0M4CXT9"/>
<dbReference type="Gene3D" id="3.30.1310.10">
    <property type="entry name" value="Nucleoid-associated protein YbaB-like domain"/>
    <property type="match status" value="1"/>
</dbReference>
<reference evidence="4 5" key="1">
    <citation type="submission" date="2015-07" db="EMBL/GenBank/DDBJ databases">
        <title>Isolation and Genomic Characterization of a Novel Halophilic Metal-Reducing Deltaproteobacterium from the Deep Subsurface.</title>
        <authorList>
            <person name="Badalamenti J.P."/>
            <person name="Summers Z.M."/>
            <person name="Gralnick J.A."/>
            <person name="Bond D.R."/>
        </authorList>
    </citation>
    <scope>NUCLEOTIDE SEQUENCE [LARGE SCALE GENOMIC DNA]</scope>
    <source>
        <strain evidence="4 5">WTL</strain>
    </source>
</reference>
<dbReference type="GO" id="GO:0005829">
    <property type="term" value="C:cytosol"/>
    <property type="evidence" value="ECO:0007669"/>
    <property type="project" value="TreeGrafter"/>
</dbReference>
<dbReference type="SUPFAM" id="SSF82607">
    <property type="entry name" value="YbaB-like"/>
    <property type="match status" value="1"/>
</dbReference>
<dbReference type="PATRIC" id="fig|1603606.3.peg.320"/>
<name>A0A0M4CXT9_9BACT</name>
<dbReference type="KEGG" id="des:DSOUD_0295"/>
<dbReference type="HAMAP" id="MF_00274">
    <property type="entry name" value="DNA_YbaB_EbfC"/>
    <property type="match status" value="1"/>
</dbReference>
<dbReference type="PANTHER" id="PTHR33449:SF1">
    <property type="entry name" value="NUCLEOID-ASSOCIATED PROTEIN YBAB"/>
    <property type="match status" value="1"/>
</dbReference>
<dbReference type="Pfam" id="PF02575">
    <property type="entry name" value="YbaB_DNA_bd"/>
    <property type="match status" value="1"/>
</dbReference>
<keyword evidence="2" id="KW-0963">Cytoplasm</keyword>
<comment type="subunit">
    <text evidence="2">Homodimer.</text>
</comment>
<dbReference type="EMBL" id="CP010802">
    <property type="protein sequence ID" value="ALC15090.1"/>
    <property type="molecule type" value="Genomic_DNA"/>
</dbReference>
<feature type="compositionally biased region" description="Low complexity" evidence="3">
    <location>
        <begin position="9"/>
        <end position="23"/>
    </location>
</feature>
<comment type="similarity">
    <text evidence="2">Belongs to the YbaB/EbfC family.</text>
</comment>
<keyword evidence="1 2" id="KW-0238">DNA-binding</keyword>
<gene>
    <name evidence="4" type="ORF">DSOUD_0295</name>
</gene>
<feature type="region of interest" description="Disordered" evidence="3">
    <location>
        <begin position="1"/>
        <end position="30"/>
    </location>
</feature>
<dbReference type="NCBIfam" id="TIGR00103">
    <property type="entry name" value="DNA_YbaB_EbfC"/>
    <property type="match status" value="1"/>
</dbReference>
<dbReference type="InterPro" id="IPR036894">
    <property type="entry name" value="YbaB-like_sf"/>
</dbReference>
<evidence type="ECO:0000313" key="5">
    <source>
        <dbReference type="Proteomes" id="UP000057158"/>
    </source>
</evidence>